<protein>
    <submittedName>
        <fullName evidence="1">Uncharacterized protein</fullName>
    </submittedName>
</protein>
<dbReference type="RefSeq" id="WP_344659223.1">
    <property type="nucleotide sequence ID" value="NZ_BAAAQM010000027.1"/>
</dbReference>
<proteinExistence type="predicted"/>
<keyword evidence="2" id="KW-1185">Reference proteome</keyword>
<gene>
    <name evidence="1" type="ORF">GCM10009838_46710</name>
</gene>
<accession>A0ABN2S4G8</accession>
<evidence type="ECO:0000313" key="2">
    <source>
        <dbReference type="Proteomes" id="UP001499854"/>
    </source>
</evidence>
<comment type="caution">
    <text evidence="1">The sequence shown here is derived from an EMBL/GenBank/DDBJ whole genome shotgun (WGS) entry which is preliminary data.</text>
</comment>
<evidence type="ECO:0000313" key="1">
    <source>
        <dbReference type="EMBL" id="GAA1980244.1"/>
    </source>
</evidence>
<organism evidence="1 2">
    <name type="scientific">Catenulispora subtropica</name>
    <dbReference type="NCBI Taxonomy" id="450798"/>
    <lineage>
        <taxon>Bacteria</taxon>
        <taxon>Bacillati</taxon>
        <taxon>Actinomycetota</taxon>
        <taxon>Actinomycetes</taxon>
        <taxon>Catenulisporales</taxon>
        <taxon>Catenulisporaceae</taxon>
        <taxon>Catenulispora</taxon>
    </lineage>
</organism>
<reference evidence="1 2" key="1">
    <citation type="journal article" date="2019" name="Int. J. Syst. Evol. Microbiol.">
        <title>The Global Catalogue of Microorganisms (GCM) 10K type strain sequencing project: providing services to taxonomists for standard genome sequencing and annotation.</title>
        <authorList>
            <consortium name="The Broad Institute Genomics Platform"/>
            <consortium name="The Broad Institute Genome Sequencing Center for Infectious Disease"/>
            <person name="Wu L."/>
            <person name="Ma J."/>
        </authorList>
    </citation>
    <scope>NUCLEOTIDE SEQUENCE [LARGE SCALE GENOMIC DNA]</scope>
    <source>
        <strain evidence="1 2">JCM 16013</strain>
    </source>
</reference>
<name>A0ABN2S4G8_9ACTN</name>
<dbReference type="Proteomes" id="UP001499854">
    <property type="component" value="Unassembled WGS sequence"/>
</dbReference>
<sequence length="324" mass="35606">MVKRKGPGEGRPKLVWDPAGDDRRLATTTQELRTGRYALAGELLAARGVSEDVRDYRYLILAQVAASSGVDTAWLAEEPGSPEAALLRMRANVIRALQAHRTRHPKAADLIELARAQCLEAAERFPGDPLPWVALLHLAPAAPEKVPGPRELAVDGPWQTMGQVWQRDPWNREAHHRLLAAVGPKSGGSVPAVTGVALWITSRAPAESALCVLQLLAFIETFREQVERNETNKILLTYRNWSTAYAQQETERCYTRWFAPTGGKGVLLPDLHLLAHALWAGSHWEPASVVFDAIGPYALTTPWALHGDPEQVLVAARERSMSGP</sequence>
<dbReference type="EMBL" id="BAAAQM010000027">
    <property type="protein sequence ID" value="GAA1980244.1"/>
    <property type="molecule type" value="Genomic_DNA"/>
</dbReference>